<gene>
    <name evidence="1" type="ORF">HF999_08210</name>
</gene>
<sequence>MSYDEPEQVFDEAALGRAAREAIEFVEPQGWGQPPQLFGLVPTSLLATSQPDWADILNDGASLTVIEQEPLPGDPRGGSAELDHVLATTTWPDEVVGCALVQEIIVLPPNAEADLDGALEPHLADADAADRAGRAAAENHPERKVARMVAAVLRDGHRITLLSLQPDDEDDPFADAELLRADQLAPGLIQGLLATFDDED</sequence>
<dbReference type="NCBIfam" id="NF040618">
    <property type="entry name" value="PPA1309_fam"/>
    <property type="match status" value="1"/>
</dbReference>
<name>A0A846WZI8_9ACTN</name>
<keyword evidence="2" id="KW-1185">Reference proteome</keyword>
<evidence type="ECO:0000313" key="1">
    <source>
        <dbReference type="EMBL" id="NKY18353.1"/>
    </source>
</evidence>
<organism evidence="1 2">
    <name type="scientific">Tsukamurella spumae</name>
    <dbReference type="NCBI Taxonomy" id="44753"/>
    <lineage>
        <taxon>Bacteria</taxon>
        <taxon>Bacillati</taxon>
        <taxon>Actinomycetota</taxon>
        <taxon>Actinomycetes</taxon>
        <taxon>Mycobacteriales</taxon>
        <taxon>Tsukamurellaceae</taxon>
        <taxon>Tsukamurella</taxon>
    </lineage>
</organism>
<evidence type="ECO:0000313" key="2">
    <source>
        <dbReference type="Proteomes" id="UP000582646"/>
    </source>
</evidence>
<proteinExistence type="predicted"/>
<protein>
    <submittedName>
        <fullName evidence="1">Uncharacterized protein</fullName>
    </submittedName>
</protein>
<dbReference type="RefSeq" id="WP_168545401.1">
    <property type="nucleotide sequence ID" value="NZ_BAAAKS010000062.1"/>
</dbReference>
<reference evidence="1 2" key="1">
    <citation type="submission" date="2020-04" db="EMBL/GenBank/DDBJ databases">
        <title>MicrobeNet Type strains.</title>
        <authorList>
            <person name="Nicholson A.C."/>
        </authorList>
    </citation>
    <scope>NUCLEOTIDE SEQUENCE [LARGE SCALE GENOMIC DNA]</scope>
    <source>
        <strain evidence="1 2">DSM 44113</strain>
    </source>
</reference>
<dbReference type="EMBL" id="JAAXOQ010000008">
    <property type="protein sequence ID" value="NKY18353.1"/>
    <property type="molecule type" value="Genomic_DNA"/>
</dbReference>
<accession>A0A846WZI8</accession>
<dbReference type="AlphaFoldDB" id="A0A846WZI8"/>
<comment type="caution">
    <text evidence="1">The sequence shown here is derived from an EMBL/GenBank/DDBJ whole genome shotgun (WGS) entry which is preliminary data.</text>
</comment>
<dbReference type="InterPro" id="IPR047681">
    <property type="entry name" value="PPA1309-like"/>
</dbReference>
<dbReference type="Proteomes" id="UP000582646">
    <property type="component" value="Unassembled WGS sequence"/>
</dbReference>